<protein>
    <recommendedName>
        <fullName evidence="4">WD40 repeat-like protein</fullName>
    </recommendedName>
</protein>
<dbReference type="Gene3D" id="2.130.10.10">
    <property type="entry name" value="YVTN repeat-like/Quinoprotein amine dehydrogenase"/>
    <property type="match status" value="1"/>
</dbReference>
<dbReference type="GeneID" id="54414413"/>
<name>A0A6G1FWF8_9PEZI</name>
<reference evidence="1 3" key="1">
    <citation type="submission" date="2020-01" db="EMBL/GenBank/DDBJ databases">
        <authorList>
            <consortium name="DOE Joint Genome Institute"/>
            <person name="Haridas S."/>
            <person name="Albert R."/>
            <person name="Binder M."/>
            <person name="Bloem J."/>
            <person name="Labutti K."/>
            <person name="Salamov A."/>
            <person name="Andreopoulos B."/>
            <person name="Baker S.E."/>
            <person name="Barry K."/>
            <person name="Bills G."/>
            <person name="Bluhm B.H."/>
            <person name="Cannon C."/>
            <person name="Castanera R."/>
            <person name="Culley D.E."/>
            <person name="Daum C."/>
            <person name="Ezra D."/>
            <person name="Gonzalez J.B."/>
            <person name="Henrissat B."/>
            <person name="Kuo A."/>
            <person name="Liang C."/>
            <person name="Lipzen A."/>
            <person name="Lutzoni F."/>
            <person name="Magnuson J."/>
            <person name="Mondo S."/>
            <person name="Nolan M."/>
            <person name="Ohm R."/>
            <person name="Pangilinan J."/>
            <person name="Park H.-J."/>
            <person name="Ramirez L."/>
            <person name="Alfaro M."/>
            <person name="Sun H."/>
            <person name="Tritt A."/>
            <person name="Yoshinaga Y."/>
            <person name="Zwiers L.-H."/>
            <person name="Turgeon B.G."/>
            <person name="Goodwin S.B."/>
            <person name="Spatafora J.W."/>
            <person name="Crous P.W."/>
            <person name="Grigoriev I.V."/>
        </authorList>
    </citation>
    <scope>NUCLEOTIDE SEQUENCE</scope>
    <source>
        <strain evidence="1 3">CBS 781.70</strain>
    </source>
</reference>
<gene>
    <name evidence="1 3" type="ORF">P152DRAFT_140064</name>
</gene>
<dbReference type="AlphaFoldDB" id="A0A6G1FWF8"/>
<evidence type="ECO:0008006" key="4">
    <source>
        <dbReference type="Google" id="ProtNLM"/>
    </source>
</evidence>
<evidence type="ECO:0000313" key="3">
    <source>
        <dbReference type="RefSeq" id="XP_033531745.1"/>
    </source>
</evidence>
<dbReference type="OrthoDB" id="538223at2759"/>
<proteinExistence type="predicted"/>
<sequence>TVKLWDAGSGALQQTLDIGNIVYALSFSDDGTSLQTDRGSLPILSPLSGGIGVTGIQHPSSIFVNGHWVSSHTERILWLPPEYRPHCIAVYGDIVAFGYISGRVMTMELTL</sequence>
<dbReference type="InterPro" id="IPR011044">
    <property type="entry name" value="Quino_amine_DH_bsu"/>
</dbReference>
<dbReference type="EMBL" id="ML975168">
    <property type="protein sequence ID" value="KAF1810114.1"/>
    <property type="molecule type" value="Genomic_DNA"/>
</dbReference>
<dbReference type="RefSeq" id="XP_033531745.1">
    <property type="nucleotide sequence ID" value="XM_033673843.1"/>
</dbReference>
<reference evidence="3" key="3">
    <citation type="submission" date="2025-04" db="UniProtKB">
        <authorList>
            <consortium name="RefSeq"/>
        </authorList>
    </citation>
    <scope>IDENTIFICATION</scope>
    <source>
        <strain evidence="3">CBS 781.70</strain>
    </source>
</reference>
<accession>A0A6G1FWF8</accession>
<keyword evidence="2" id="KW-1185">Reference proteome</keyword>
<reference evidence="3" key="2">
    <citation type="submission" date="2020-04" db="EMBL/GenBank/DDBJ databases">
        <authorList>
            <consortium name="NCBI Genome Project"/>
        </authorList>
    </citation>
    <scope>NUCLEOTIDE SEQUENCE</scope>
    <source>
        <strain evidence="3">CBS 781.70</strain>
    </source>
</reference>
<dbReference type="Proteomes" id="UP000504638">
    <property type="component" value="Unplaced"/>
</dbReference>
<dbReference type="SUPFAM" id="SSF50969">
    <property type="entry name" value="YVTN repeat-like/Quinoprotein amine dehydrogenase"/>
    <property type="match status" value="1"/>
</dbReference>
<organism evidence="1">
    <name type="scientific">Eremomyces bilateralis CBS 781.70</name>
    <dbReference type="NCBI Taxonomy" id="1392243"/>
    <lineage>
        <taxon>Eukaryota</taxon>
        <taxon>Fungi</taxon>
        <taxon>Dikarya</taxon>
        <taxon>Ascomycota</taxon>
        <taxon>Pezizomycotina</taxon>
        <taxon>Dothideomycetes</taxon>
        <taxon>Dothideomycetes incertae sedis</taxon>
        <taxon>Eremomycetales</taxon>
        <taxon>Eremomycetaceae</taxon>
        <taxon>Eremomyces</taxon>
    </lineage>
</organism>
<dbReference type="InterPro" id="IPR015943">
    <property type="entry name" value="WD40/YVTN_repeat-like_dom_sf"/>
</dbReference>
<evidence type="ECO:0000313" key="1">
    <source>
        <dbReference type="EMBL" id="KAF1810114.1"/>
    </source>
</evidence>
<evidence type="ECO:0000313" key="2">
    <source>
        <dbReference type="Proteomes" id="UP000504638"/>
    </source>
</evidence>
<feature type="non-terminal residue" evidence="1">
    <location>
        <position position="1"/>
    </location>
</feature>